<dbReference type="AlphaFoldDB" id="A0A0B7AER5"/>
<sequence>MIRVPMGKFGHNYDAEIQAFKVAIEKLLNTSFDPQPQPVVFFDRYKINTPST</sequence>
<evidence type="ECO:0000313" key="1">
    <source>
        <dbReference type="EMBL" id="CEK79122.1"/>
    </source>
</evidence>
<dbReference type="EMBL" id="HACG01032257">
    <property type="protein sequence ID" value="CEK79122.1"/>
    <property type="molecule type" value="Transcribed_RNA"/>
</dbReference>
<protein>
    <submittedName>
        <fullName evidence="1">Uncharacterized protein</fullName>
    </submittedName>
</protein>
<accession>A0A0B7AER5</accession>
<proteinExistence type="predicted"/>
<gene>
    <name evidence="1" type="primary">ORF113713</name>
</gene>
<organism evidence="1">
    <name type="scientific">Arion vulgaris</name>
    <dbReference type="NCBI Taxonomy" id="1028688"/>
    <lineage>
        <taxon>Eukaryota</taxon>
        <taxon>Metazoa</taxon>
        <taxon>Spiralia</taxon>
        <taxon>Lophotrochozoa</taxon>
        <taxon>Mollusca</taxon>
        <taxon>Gastropoda</taxon>
        <taxon>Heterobranchia</taxon>
        <taxon>Euthyneura</taxon>
        <taxon>Panpulmonata</taxon>
        <taxon>Eupulmonata</taxon>
        <taxon>Stylommatophora</taxon>
        <taxon>Helicina</taxon>
        <taxon>Arionoidea</taxon>
        <taxon>Arionidae</taxon>
        <taxon>Arion</taxon>
    </lineage>
</organism>
<name>A0A0B7AER5_9EUPU</name>
<reference evidence="1" key="1">
    <citation type="submission" date="2014-12" db="EMBL/GenBank/DDBJ databases">
        <title>Insight into the proteome of Arion vulgaris.</title>
        <authorList>
            <person name="Aradska J."/>
            <person name="Bulat T."/>
            <person name="Smidak R."/>
            <person name="Sarate P."/>
            <person name="Gangsoo J."/>
            <person name="Sialana F."/>
            <person name="Bilban M."/>
            <person name="Lubec G."/>
        </authorList>
    </citation>
    <scope>NUCLEOTIDE SEQUENCE</scope>
    <source>
        <tissue evidence="1">Skin</tissue>
    </source>
</reference>